<dbReference type="InterPro" id="IPR050134">
    <property type="entry name" value="NAD-dep_sirtuin_deacylases"/>
</dbReference>
<evidence type="ECO:0000256" key="9">
    <source>
        <dbReference type="ARBA" id="ARBA00023242"/>
    </source>
</evidence>
<feature type="region of interest" description="Disordered" evidence="11">
    <location>
        <begin position="60"/>
        <end position="80"/>
    </location>
</feature>
<evidence type="ECO:0000256" key="7">
    <source>
        <dbReference type="ARBA" id="ARBA00022833"/>
    </source>
</evidence>
<evidence type="ECO:0000256" key="5">
    <source>
        <dbReference type="ARBA" id="ARBA00022679"/>
    </source>
</evidence>
<dbReference type="SUPFAM" id="SSF52467">
    <property type="entry name" value="DHS-like NAD/FAD-binding domain"/>
    <property type="match status" value="1"/>
</dbReference>
<evidence type="ECO:0000256" key="1">
    <source>
        <dbReference type="ARBA" id="ARBA00001947"/>
    </source>
</evidence>
<feature type="domain" description="Deacetylase sirtuin-type" evidence="12">
    <location>
        <begin position="171"/>
        <end position="447"/>
    </location>
</feature>
<evidence type="ECO:0000256" key="2">
    <source>
        <dbReference type="ARBA" id="ARBA00004123"/>
    </source>
</evidence>
<evidence type="ECO:0000259" key="12">
    <source>
        <dbReference type="PROSITE" id="PS50305"/>
    </source>
</evidence>
<dbReference type="Proteomes" id="UP000494165">
    <property type="component" value="Unassembled WGS sequence"/>
</dbReference>
<dbReference type="GO" id="GO:0033553">
    <property type="term" value="C:rDNA heterochromatin"/>
    <property type="evidence" value="ECO:0007669"/>
    <property type="project" value="TreeGrafter"/>
</dbReference>
<keyword evidence="5" id="KW-0808">Transferase</keyword>
<proteinExistence type="inferred from homology"/>
<reference evidence="13 14" key="1">
    <citation type="submission" date="2020-04" db="EMBL/GenBank/DDBJ databases">
        <authorList>
            <person name="Alioto T."/>
            <person name="Alioto T."/>
            <person name="Gomez Garrido J."/>
        </authorList>
    </citation>
    <scope>NUCLEOTIDE SEQUENCE [LARGE SCALE GENOMIC DNA]</scope>
</reference>
<dbReference type="GO" id="GO:0003714">
    <property type="term" value="F:transcription corepressor activity"/>
    <property type="evidence" value="ECO:0007669"/>
    <property type="project" value="TreeGrafter"/>
</dbReference>
<dbReference type="GO" id="GO:0002039">
    <property type="term" value="F:p53 binding"/>
    <property type="evidence" value="ECO:0007669"/>
    <property type="project" value="TreeGrafter"/>
</dbReference>
<keyword evidence="14" id="KW-1185">Reference proteome</keyword>
<evidence type="ECO:0000313" key="13">
    <source>
        <dbReference type="EMBL" id="CAB3384877.1"/>
    </source>
</evidence>
<dbReference type="EMBL" id="CADEPI010000377">
    <property type="protein sequence ID" value="CAB3384877.1"/>
    <property type="molecule type" value="Genomic_DNA"/>
</dbReference>
<dbReference type="InterPro" id="IPR029035">
    <property type="entry name" value="DHS-like_NAD/FAD-binding_dom"/>
</dbReference>
<comment type="cofactor">
    <cofactor evidence="1">
        <name>Zn(2+)</name>
        <dbReference type="ChEBI" id="CHEBI:29105"/>
    </cofactor>
</comment>
<dbReference type="Gene3D" id="3.30.1600.10">
    <property type="entry name" value="SIR2/SIRT2 'Small Domain"/>
    <property type="match status" value="1"/>
</dbReference>
<dbReference type="PANTHER" id="PTHR11085">
    <property type="entry name" value="NAD-DEPENDENT PROTEIN DEACYLASE SIRTUIN-5, MITOCHONDRIAL-RELATED"/>
    <property type="match status" value="1"/>
</dbReference>
<evidence type="ECO:0000256" key="10">
    <source>
        <dbReference type="PROSITE-ProRule" id="PRU00236"/>
    </source>
</evidence>
<comment type="subcellular location">
    <subcellularLocation>
        <location evidence="2">Nucleus</location>
    </subcellularLocation>
</comment>
<feature type="compositionally biased region" description="Low complexity" evidence="11">
    <location>
        <begin position="506"/>
        <end position="527"/>
    </location>
</feature>
<dbReference type="PANTHER" id="PTHR11085:SF9">
    <property type="entry name" value="NAD-DEPENDENT PROTEIN DEACETYLASE SIRTUIN-1"/>
    <property type="match status" value="1"/>
</dbReference>
<protein>
    <recommendedName>
        <fullName evidence="4">protein acetyllysine N-acetyltransferase</fullName>
        <ecNumber evidence="4">2.3.1.286</ecNumber>
    </recommendedName>
</protein>
<dbReference type="InterPro" id="IPR003000">
    <property type="entry name" value="Sirtuin"/>
</dbReference>
<evidence type="ECO:0000256" key="6">
    <source>
        <dbReference type="ARBA" id="ARBA00022723"/>
    </source>
</evidence>
<feature type="binding site" evidence="10">
    <location>
        <position position="343"/>
    </location>
    <ligand>
        <name>Zn(2+)</name>
        <dbReference type="ChEBI" id="CHEBI:29105"/>
    </ligand>
</feature>
<dbReference type="GO" id="GO:0017136">
    <property type="term" value="F:histone deacetylase activity, NAD-dependent"/>
    <property type="evidence" value="ECO:0007669"/>
    <property type="project" value="TreeGrafter"/>
</dbReference>
<feature type="region of interest" description="Disordered" evidence="11">
    <location>
        <begin position="1"/>
        <end position="29"/>
    </location>
</feature>
<dbReference type="PROSITE" id="PS50305">
    <property type="entry name" value="SIRTUIN"/>
    <property type="match status" value="1"/>
</dbReference>
<keyword evidence="7 10" id="KW-0862">Zinc</keyword>
<dbReference type="InterPro" id="IPR026590">
    <property type="entry name" value="Ssirtuin_cat_dom"/>
</dbReference>
<dbReference type="Gene3D" id="3.40.50.1220">
    <property type="entry name" value="TPP-binding domain"/>
    <property type="match status" value="1"/>
</dbReference>
<name>A0A8S1DV50_9INSE</name>
<evidence type="ECO:0000256" key="3">
    <source>
        <dbReference type="ARBA" id="ARBA00006924"/>
    </source>
</evidence>
<dbReference type="GO" id="GO:0005637">
    <property type="term" value="C:nuclear inner membrane"/>
    <property type="evidence" value="ECO:0007669"/>
    <property type="project" value="TreeGrafter"/>
</dbReference>
<dbReference type="AlphaFoldDB" id="A0A8S1DV50"/>
<feature type="region of interest" description="Disordered" evidence="11">
    <location>
        <begin position="501"/>
        <end position="561"/>
    </location>
</feature>
<dbReference type="CDD" id="cd01408">
    <property type="entry name" value="SIRT1"/>
    <property type="match status" value="1"/>
</dbReference>
<dbReference type="GO" id="GO:0046872">
    <property type="term" value="F:metal ion binding"/>
    <property type="evidence" value="ECO:0007669"/>
    <property type="project" value="UniProtKB-KW"/>
</dbReference>
<keyword evidence="9" id="KW-0539">Nucleus</keyword>
<feature type="binding site" evidence="10">
    <location>
        <position position="306"/>
    </location>
    <ligand>
        <name>Zn(2+)</name>
        <dbReference type="ChEBI" id="CHEBI:29105"/>
    </ligand>
</feature>
<organism evidence="13 14">
    <name type="scientific">Cloeon dipterum</name>
    <dbReference type="NCBI Taxonomy" id="197152"/>
    <lineage>
        <taxon>Eukaryota</taxon>
        <taxon>Metazoa</taxon>
        <taxon>Ecdysozoa</taxon>
        <taxon>Arthropoda</taxon>
        <taxon>Hexapoda</taxon>
        <taxon>Insecta</taxon>
        <taxon>Pterygota</taxon>
        <taxon>Palaeoptera</taxon>
        <taxon>Ephemeroptera</taxon>
        <taxon>Pisciforma</taxon>
        <taxon>Baetidae</taxon>
        <taxon>Cloeon</taxon>
    </lineage>
</organism>
<dbReference type="EC" id="2.3.1.286" evidence="4"/>
<sequence length="603" mass="65982">MMAEGRESPEYSSPAKRLRLDSTADANDSSLSAEVLVSGDSGFSDFPTSSAFISEETSIAGPSSFGCSNPDQPQDEVMGGGLNCLDAADNSSTVSELSDLSGISDVSDQKWRPKMSGSMAWIQKQIEAKVDPRQVLIGLGTDPSHIPDSVSDGTLWTLILSYLSEPPKREKLRHINSILDVVHLLKRSTNIVVLTGAGVSVSCGIPDFRSYNGIYARLADDFPDLPDPQAMFDIGYFRQDPRPFYKFAREIYPGQFKPSPCHRFLKRLEEENKLLRNYTQNIDTLEQVAGIKQVIECHGSFATASCTKCKTKVSSDTIKDDILGQKIPYCAKCLEESGKLSGCSGPDSLSDLYSQGIMKPDIVFFGEGLPDAFHDAMAADKDKCDLLIVIGSSLRVRPVALIPNSIPSTVPQILINREPLEDFNFDVELLGDCDVIVNQLCHLMEGEWRSQCWLNPLNEVTELEGKTEVVNEWDFTLPSTSMESRVEEVVKPILKDRHYSTDSMLSNGDSGISGGSSSVSPTHSDVSSGHDSRQCSTESMRSASCTSPARHMSVDSLGSPSNGAVAIQSEEMFKRKESVADRLQGIYFKIHKLFALSPAQIII</sequence>
<feature type="compositionally biased region" description="Polar residues" evidence="11">
    <location>
        <begin position="534"/>
        <end position="547"/>
    </location>
</feature>
<evidence type="ECO:0000256" key="11">
    <source>
        <dbReference type="SAM" id="MobiDB-lite"/>
    </source>
</evidence>
<dbReference type="FunFam" id="3.30.1600.10:FF:000013">
    <property type="entry name" value="NAD-dependent protein deacetylase sirtuin-1"/>
    <property type="match status" value="1"/>
</dbReference>
<dbReference type="Pfam" id="PF02146">
    <property type="entry name" value="SIR2"/>
    <property type="match status" value="1"/>
</dbReference>
<evidence type="ECO:0000313" key="14">
    <source>
        <dbReference type="Proteomes" id="UP000494165"/>
    </source>
</evidence>
<keyword evidence="8" id="KW-0520">NAD</keyword>
<comment type="similarity">
    <text evidence="3">Belongs to the sirtuin family. Class I subfamily.</text>
</comment>
<feature type="binding site" evidence="10">
    <location>
        <position position="309"/>
    </location>
    <ligand>
        <name>Zn(2+)</name>
        <dbReference type="ChEBI" id="CHEBI:29105"/>
    </ligand>
</feature>
<evidence type="ECO:0000256" key="4">
    <source>
        <dbReference type="ARBA" id="ARBA00012928"/>
    </source>
</evidence>
<dbReference type="GO" id="GO:0005654">
    <property type="term" value="C:nucleoplasm"/>
    <property type="evidence" value="ECO:0007669"/>
    <property type="project" value="TreeGrafter"/>
</dbReference>
<gene>
    <name evidence="13" type="ORF">CLODIP_2_CD04382</name>
</gene>
<keyword evidence="6 10" id="KW-0479">Metal-binding</keyword>
<dbReference type="OrthoDB" id="424302at2759"/>
<accession>A0A8S1DV50</accession>
<evidence type="ECO:0000256" key="8">
    <source>
        <dbReference type="ARBA" id="ARBA00023027"/>
    </source>
</evidence>
<comment type="caution">
    <text evidence="13">The sequence shown here is derived from an EMBL/GenBank/DDBJ whole genome shotgun (WGS) entry which is preliminary data.</text>
</comment>
<dbReference type="GO" id="GO:0070403">
    <property type="term" value="F:NAD+ binding"/>
    <property type="evidence" value="ECO:0007669"/>
    <property type="project" value="InterPro"/>
</dbReference>
<feature type="binding site" evidence="10">
    <location>
        <position position="333"/>
    </location>
    <ligand>
        <name>Zn(2+)</name>
        <dbReference type="ChEBI" id="CHEBI:29105"/>
    </ligand>
</feature>
<dbReference type="InterPro" id="IPR026591">
    <property type="entry name" value="Sirtuin_cat_small_dom_sf"/>
</dbReference>
<feature type="compositionally biased region" description="Polar residues" evidence="11">
    <location>
        <begin position="60"/>
        <end position="72"/>
    </location>
</feature>
<feature type="active site" description="Proton acceptor" evidence="10">
    <location>
        <position position="298"/>
    </location>
</feature>